<dbReference type="InterPro" id="IPR013761">
    <property type="entry name" value="SAM/pointed_sf"/>
</dbReference>
<dbReference type="InterPro" id="IPR052268">
    <property type="entry name" value="SAM_domain-containing_protein"/>
</dbReference>
<dbReference type="SMART" id="SM00454">
    <property type="entry name" value="SAM"/>
    <property type="match status" value="1"/>
</dbReference>
<dbReference type="AlphaFoldDB" id="A0A8B7ZAD6"/>
<dbReference type="KEGG" id="aplc:110985709"/>
<dbReference type="Proteomes" id="UP000694845">
    <property type="component" value="Unplaced"/>
</dbReference>
<dbReference type="GeneID" id="110985709"/>
<dbReference type="PROSITE" id="PS50105">
    <property type="entry name" value="SAM_DOMAIN"/>
    <property type="match status" value="1"/>
</dbReference>
<reference evidence="4" key="1">
    <citation type="submission" date="2025-08" db="UniProtKB">
        <authorList>
            <consortium name="RefSeq"/>
        </authorList>
    </citation>
    <scope>IDENTIFICATION</scope>
</reference>
<dbReference type="OMA" id="IMKLHLK"/>
<dbReference type="GO" id="GO:0007169">
    <property type="term" value="P:cell surface receptor protein tyrosine kinase signaling pathway"/>
    <property type="evidence" value="ECO:0007669"/>
    <property type="project" value="TreeGrafter"/>
</dbReference>
<evidence type="ECO:0000259" key="2">
    <source>
        <dbReference type="PROSITE" id="PS50105"/>
    </source>
</evidence>
<accession>A0A8B7ZAD6</accession>
<dbReference type="GO" id="GO:0009898">
    <property type="term" value="C:cytoplasmic side of plasma membrane"/>
    <property type="evidence" value="ECO:0007669"/>
    <property type="project" value="TreeGrafter"/>
</dbReference>
<sequence length="133" mass="15804">MDDFGAKHIMRNETQEETANNDKTHTAKAKHKKMKPNEPGGRTKKTVYHWGNVEVLRWLRKYEQYHNLYSQMFEEHDLSGRALVRLNPVRMEKMGITNPDHRVDLLERILRLRLKHEQNELKIIQSSQQQASS</sequence>
<proteinExistence type="predicted"/>
<dbReference type="OrthoDB" id="434324at2759"/>
<feature type="compositionally biased region" description="Basic and acidic residues" evidence="1">
    <location>
        <begin position="1"/>
        <end position="25"/>
    </location>
</feature>
<dbReference type="Gene3D" id="1.10.150.50">
    <property type="entry name" value="Transcription Factor, Ets-1"/>
    <property type="match status" value="1"/>
</dbReference>
<protein>
    <submittedName>
        <fullName evidence="4">Protein aveugle-like</fullName>
    </submittedName>
</protein>
<dbReference type="InterPro" id="IPR001660">
    <property type="entry name" value="SAM"/>
</dbReference>
<dbReference type="PANTHER" id="PTHR20843:SF0">
    <property type="entry name" value="PROTEIN AVEUGLE"/>
    <property type="match status" value="1"/>
</dbReference>
<feature type="domain" description="SAM" evidence="2">
    <location>
        <begin position="50"/>
        <end position="115"/>
    </location>
</feature>
<evidence type="ECO:0000256" key="1">
    <source>
        <dbReference type="SAM" id="MobiDB-lite"/>
    </source>
</evidence>
<evidence type="ECO:0000313" key="3">
    <source>
        <dbReference type="Proteomes" id="UP000694845"/>
    </source>
</evidence>
<name>A0A8B7ZAD6_ACAPL</name>
<dbReference type="Pfam" id="PF07647">
    <property type="entry name" value="SAM_2"/>
    <property type="match status" value="1"/>
</dbReference>
<feature type="region of interest" description="Disordered" evidence="1">
    <location>
        <begin position="1"/>
        <end position="45"/>
    </location>
</feature>
<evidence type="ECO:0000313" key="4">
    <source>
        <dbReference type="RefSeq" id="XP_022102618.1"/>
    </source>
</evidence>
<organism evidence="3 4">
    <name type="scientific">Acanthaster planci</name>
    <name type="common">Crown-of-thorns starfish</name>
    <dbReference type="NCBI Taxonomy" id="133434"/>
    <lineage>
        <taxon>Eukaryota</taxon>
        <taxon>Metazoa</taxon>
        <taxon>Echinodermata</taxon>
        <taxon>Eleutherozoa</taxon>
        <taxon>Asterozoa</taxon>
        <taxon>Asteroidea</taxon>
        <taxon>Valvatacea</taxon>
        <taxon>Valvatida</taxon>
        <taxon>Acanthasteridae</taxon>
        <taxon>Acanthaster</taxon>
    </lineage>
</organism>
<dbReference type="PANTHER" id="PTHR20843">
    <property type="entry name" value="STERILE ALPHA MOTIF DOMAIN CONTAINING PROTEIN 10"/>
    <property type="match status" value="1"/>
</dbReference>
<dbReference type="SUPFAM" id="SSF47769">
    <property type="entry name" value="SAM/Pointed domain"/>
    <property type="match status" value="1"/>
</dbReference>
<gene>
    <name evidence="4" type="primary">LOC110985709</name>
</gene>
<dbReference type="RefSeq" id="XP_022102618.1">
    <property type="nucleotide sequence ID" value="XM_022246926.1"/>
</dbReference>
<keyword evidence="3" id="KW-1185">Reference proteome</keyword>